<dbReference type="Pfam" id="PF01381">
    <property type="entry name" value="HTH_3"/>
    <property type="match status" value="1"/>
</dbReference>
<dbReference type="Gene3D" id="1.10.260.40">
    <property type="entry name" value="lambda repressor-like DNA-binding domains"/>
    <property type="match status" value="1"/>
</dbReference>
<organism evidence="2 3">
    <name type="scientific">Elstera cyanobacteriorum</name>
    <dbReference type="NCBI Taxonomy" id="2022747"/>
    <lineage>
        <taxon>Bacteria</taxon>
        <taxon>Pseudomonadati</taxon>
        <taxon>Pseudomonadota</taxon>
        <taxon>Alphaproteobacteria</taxon>
        <taxon>Rhodospirillales</taxon>
        <taxon>Rhodospirillaceae</taxon>
        <taxon>Elstera</taxon>
    </lineage>
</organism>
<dbReference type="OrthoDB" id="9792157at2"/>
<dbReference type="SUPFAM" id="SSF47413">
    <property type="entry name" value="lambda repressor-like DNA-binding domains"/>
    <property type="match status" value="1"/>
</dbReference>
<gene>
    <name evidence="2" type="ORF">CHR90_10960</name>
</gene>
<dbReference type="InterPro" id="IPR001387">
    <property type="entry name" value="Cro/C1-type_HTH"/>
</dbReference>
<dbReference type="InterPro" id="IPR010982">
    <property type="entry name" value="Lambda_DNA-bd_dom_sf"/>
</dbReference>
<dbReference type="EMBL" id="NOXS01000032">
    <property type="protein sequence ID" value="OYQ18770.1"/>
    <property type="molecule type" value="Genomic_DNA"/>
</dbReference>
<accession>A0A255XR94</accession>
<dbReference type="CDD" id="cd00093">
    <property type="entry name" value="HTH_XRE"/>
    <property type="match status" value="1"/>
</dbReference>
<proteinExistence type="predicted"/>
<reference evidence="2 3" key="1">
    <citation type="submission" date="2017-07" db="EMBL/GenBank/DDBJ databases">
        <title>Elstera cyanobacteriorum sp. nov., a novel bacterium isolated from cyanobacterial aggregates in a eutrophic lake.</title>
        <authorList>
            <person name="Cai H."/>
        </authorList>
    </citation>
    <scope>NUCLEOTIDE SEQUENCE [LARGE SCALE GENOMIC DNA]</scope>
    <source>
        <strain evidence="2 3">TH019</strain>
    </source>
</reference>
<feature type="domain" description="HTH cro/C1-type" evidence="1">
    <location>
        <begin position="12"/>
        <end position="61"/>
    </location>
</feature>
<protein>
    <recommendedName>
        <fullName evidence="1">HTH cro/C1-type domain-containing protein</fullName>
    </recommendedName>
</protein>
<evidence type="ECO:0000313" key="3">
    <source>
        <dbReference type="Proteomes" id="UP000216361"/>
    </source>
</evidence>
<sequence length="253" mass="26841">MTAMTDLLALLQQRQEALGLSERALCRAAGVSEQAIKRLRAGHTPNGETRAKLLAFLGIAPGIALAPGVPPSLAALQPTRRAVPVIGESDARRWYPSGLPWLPGGERLMLPALHSTLPRFAVTQTGAGLDRLYPRGTLLIAAPYPALGRSPEPGDRVLVLQHDSATGWALGAWEYGASPDGQGLLWSRALVDELAQPLVLTEPPALAPLGLDGLPEIRSPAAITLIGVIVQTLQPEPWLADSDRFHEGNVGEN</sequence>
<dbReference type="GO" id="GO:0003677">
    <property type="term" value="F:DNA binding"/>
    <property type="evidence" value="ECO:0007669"/>
    <property type="project" value="InterPro"/>
</dbReference>
<evidence type="ECO:0000313" key="2">
    <source>
        <dbReference type="EMBL" id="OYQ18770.1"/>
    </source>
</evidence>
<dbReference type="AlphaFoldDB" id="A0A255XR94"/>
<evidence type="ECO:0000259" key="1">
    <source>
        <dbReference type="Pfam" id="PF01381"/>
    </source>
</evidence>
<name>A0A255XR94_9PROT</name>
<dbReference type="Proteomes" id="UP000216361">
    <property type="component" value="Unassembled WGS sequence"/>
</dbReference>
<keyword evidence="3" id="KW-1185">Reference proteome</keyword>
<comment type="caution">
    <text evidence="2">The sequence shown here is derived from an EMBL/GenBank/DDBJ whole genome shotgun (WGS) entry which is preliminary data.</text>
</comment>
<dbReference type="RefSeq" id="WP_094409033.1">
    <property type="nucleotide sequence ID" value="NZ_BMJZ01000001.1"/>
</dbReference>